<accession>A0ABN1C5X5</accession>
<evidence type="ECO:0000256" key="1">
    <source>
        <dbReference type="SAM" id="MobiDB-lite"/>
    </source>
</evidence>
<keyword evidence="2" id="KW-1133">Transmembrane helix</keyword>
<evidence type="ECO:0000313" key="3">
    <source>
        <dbReference type="EMBL" id="GAA0512447.1"/>
    </source>
</evidence>
<evidence type="ECO:0000313" key="4">
    <source>
        <dbReference type="Proteomes" id="UP001501706"/>
    </source>
</evidence>
<keyword evidence="2" id="KW-0812">Transmembrane</keyword>
<protein>
    <submittedName>
        <fullName evidence="3">Uncharacterized protein</fullName>
    </submittedName>
</protein>
<reference evidence="3 4" key="1">
    <citation type="journal article" date="2019" name="Int. J. Syst. Evol. Microbiol.">
        <title>The Global Catalogue of Microorganisms (GCM) 10K type strain sequencing project: providing services to taxonomists for standard genome sequencing and annotation.</title>
        <authorList>
            <consortium name="The Broad Institute Genomics Platform"/>
            <consortium name="The Broad Institute Genome Sequencing Center for Infectious Disease"/>
            <person name="Wu L."/>
            <person name="Ma J."/>
        </authorList>
    </citation>
    <scope>NUCLEOTIDE SEQUENCE [LARGE SCALE GENOMIC DNA]</scope>
    <source>
        <strain evidence="3 4">JCM 14330</strain>
    </source>
</reference>
<proteinExistence type="predicted"/>
<organism evidence="3 4">
    <name type="scientific">Pigmentiphaga daeguensis</name>
    <dbReference type="NCBI Taxonomy" id="414049"/>
    <lineage>
        <taxon>Bacteria</taxon>
        <taxon>Pseudomonadati</taxon>
        <taxon>Pseudomonadota</taxon>
        <taxon>Betaproteobacteria</taxon>
        <taxon>Burkholderiales</taxon>
        <taxon>Alcaligenaceae</taxon>
        <taxon>Pigmentiphaga</taxon>
    </lineage>
</organism>
<keyword evidence="4" id="KW-1185">Reference proteome</keyword>
<feature type="transmembrane region" description="Helical" evidence="2">
    <location>
        <begin position="25"/>
        <end position="51"/>
    </location>
</feature>
<comment type="caution">
    <text evidence="3">The sequence shown here is derived from an EMBL/GenBank/DDBJ whole genome shotgun (WGS) entry which is preliminary data.</text>
</comment>
<feature type="region of interest" description="Disordered" evidence="1">
    <location>
        <begin position="63"/>
        <end position="85"/>
    </location>
</feature>
<dbReference type="Proteomes" id="UP001501706">
    <property type="component" value="Unassembled WGS sequence"/>
</dbReference>
<name>A0ABN1C5X5_9BURK</name>
<evidence type="ECO:0000256" key="2">
    <source>
        <dbReference type="SAM" id="Phobius"/>
    </source>
</evidence>
<gene>
    <name evidence="3" type="ORF">GCM10009097_32220</name>
</gene>
<dbReference type="EMBL" id="BAAAEN010000012">
    <property type="protein sequence ID" value="GAA0512447.1"/>
    <property type="molecule type" value="Genomic_DNA"/>
</dbReference>
<sequence>MAPFRIVTVQAATAGGPTLDWKFSIGGLAMATFLVFIGIIAATVAVIYILVKLLMMFNGGDKNEETPRDVASSDHHHGKVETVRK</sequence>
<keyword evidence="2" id="KW-0472">Membrane</keyword>